<accession>A0A1B7P5J4</accession>
<dbReference type="InterPro" id="IPR013940">
    <property type="entry name" value="Spo22/ZIP4/TEX11"/>
</dbReference>
<feature type="region of interest" description="Disordered" evidence="2">
    <location>
        <begin position="1"/>
        <end position="23"/>
    </location>
</feature>
<reference evidence="3 4" key="1">
    <citation type="submission" date="2015-07" db="EMBL/GenBank/DDBJ databases">
        <title>Emmonsia species relationships and genome sequence.</title>
        <authorList>
            <person name="Cuomo C.A."/>
            <person name="Schwartz I.S."/>
            <person name="Kenyon C."/>
            <person name="de Hoog G.S."/>
            <person name="Govender N.P."/>
            <person name="Botha A."/>
            <person name="Moreno L."/>
            <person name="de Vries M."/>
            <person name="Munoz J.F."/>
            <person name="Stielow J.B."/>
        </authorList>
    </citation>
    <scope>NUCLEOTIDE SEQUENCE [LARGE SCALE GENOMIC DNA]</scope>
    <source>
        <strain evidence="3 4">CBS 136260</strain>
    </source>
</reference>
<evidence type="ECO:0000256" key="2">
    <source>
        <dbReference type="SAM" id="MobiDB-lite"/>
    </source>
</evidence>
<keyword evidence="1" id="KW-0469">Meiosis</keyword>
<evidence type="ECO:0008006" key="5">
    <source>
        <dbReference type="Google" id="ProtNLM"/>
    </source>
</evidence>
<keyword evidence="4" id="KW-1185">Reference proteome</keyword>
<dbReference type="OrthoDB" id="65716at2759"/>
<feature type="compositionally biased region" description="Low complexity" evidence="2">
    <location>
        <begin position="12"/>
        <end position="23"/>
    </location>
</feature>
<dbReference type="STRING" id="1658172.A0A1B7P5J4"/>
<dbReference type="AlphaFoldDB" id="A0A1B7P5J4"/>
<evidence type="ECO:0000313" key="4">
    <source>
        <dbReference type="Proteomes" id="UP000091918"/>
    </source>
</evidence>
<gene>
    <name evidence="3" type="ORF">ACJ72_01351</name>
</gene>
<dbReference type="EMBL" id="LGUA01000089">
    <property type="protein sequence ID" value="OAX84286.1"/>
    <property type="molecule type" value="Genomic_DNA"/>
</dbReference>
<dbReference type="Pfam" id="PF08631">
    <property type="entry name" value="SPO22"/>
    <property type="match status" value="1"/>
</dbReference>
<dbReference type="PANTHER" id="PTHR40375:SF2">
    <property type="entry name" value="SPORULATION-SPECIFIC PROTEIN 22"/>
    <property type="match status" value="1"/>
</dbReference>
<evidence type="ECO:0000256" key="1">
    <source>
        <dbReference type="ARBA" id="ARBA00023254"/>
    </source>
</evidence>
<sequence length="1011" mass="115376">MEDTRDPVFRRSSTTSSSTSTWSSSRHLASTTIHFPRTADPAIPQISHAACIETSARRWPTCHLVHNYAASLPKHRCEDQVDFSTFLHKIFLKHIEDDDDSIFHNKLPSINRHINYILEAQGVPLLADRALLDSIGTKLWNVCTRIIRKDGERREHLLVLCAARAFSFFVIEFGTGKGEKGTDSEEHADDMRLLKVALATARGCLDIDQLGLCLSVLGKAAAREEVLSNRNQEYDIPDGSICKCSTEYYILRIALSWRQDQIDLTQHMFSKIDMAYLRQDSTMAERFAGVIYDIGKSALNRGEYTSADFWLQRSYEALPQPEIAQLGEDGRELRLAVLLGRVRANLYLQQEDGEAIVASLLDILEQEYGNRLPVILLSLDVISKATTPDSQSYYKKLCHVVRTVPVTESNVEMITRHLHRLNKWNSELAVDILNQLLLQRLVLHNDVSILERCFVTYIWMQTAITELEAGLDSLSTVVVKLEESLRKPLSEAAAQASLILLWKKSSIAYEQEKYNVAEKWCLLARHMIFENAGETNKAKLCRKLMLCSLGEMDGTKGRQWFKEMPEASKSESLSQYLLYRVALLDRDAELAKGCLEALSKQGAGSENYILACLAETRHIEDKYQEVVALRILLDMFDKKSMDGIHLPALLRYTIRLLVAEVSSADQSIQLHVIENTCNVFEISSGKAIEYRDQPHVNPFSISEMEWFSRNSYNLAVKYCTIWDTSPVLSLLSTCIKFLDMYPSNLSSKQLYAITLRRLLCHFLGALLSMARARTETDTQVQTDYYLDARNHIQTFRGLFSFETTHWDETQRDDLLKKYQSLLAFDFEAAVRLQQWESLDEIVDESEPFADDILFGTFSDAMLCSDAPIENTTRVLRKITTHIVRRGEVRDTSKISRWIRCQFQLALDSNVKMAENVLDQAYALARESHSKHQQDIQGNQQGSAAHSSCYPEEELEWLSTTTFNRAVDFYTKPDDASCRWWGQKSLDLAGLMHDGGLLYKVLRGRFEGLRWE</sequence>
<dbReference type="GO" id="GO:0090173">
    <property type="term" value="P:regulation of synaptonemal complex assembly"/>
    <property type="evidence" value="ECO:0007669"/>
    <property type="project" value="InterPro"/>
</dbReference>
<protein>
    <recommendedName>
        <fullName evidence="5">Protein ZIP4 homolog</fullName>
    </recommendedName>
</protein>
<comment type="caution">
    <text evidence="3">The sequence shown here is derived from an EMBL/GenBank/DDBJ whole genome shotgun (WGS) entry which is preliminary data.</text>
</comment>
<proteinExistence type="predicted"/>
<organism evidence="3 4">
    <name type="scientific">Emergomyces africanus</name>
    <dbReference type="NCBI Taxonomy" id="1955775"/>
    <lineage>
        <taxon>Eukaryota</taxon>
        <taxon>Fungi</taxon>
        <taxon>Dikarya</taxon>
        <taxon>Ascomycota</taxon>
        <taxon>Pezizomycotina</taxon>
        <taxon>Eurotiomycetes</taxon>
        <taxon>Eurotiomycetidae</taxon>
        <taxon>Onygenales</taxon>
        <taxon>Ajellomycetaceae</taxon>
        <taxon>Emergomyces</taxon>
    </lineage>
</organism>
<name>A0A1B7P5J4_9EURO</name>
<evidence type="ECO:0000313" key="3">
    <source>
        <dbReference type="EMBL" id="OAX84286.1"/>
    </source>
</evidence>
<dbReference type="InterPro" id="IPR039057">
    <property type="entry name" value="Spo22/ZIP4"/>
</dbReference>
<dbReference type="PANTHER" id="PTHR40375">
    <property type="entry name" value="SPORULATION-SPECIFIC PROTEIN 22"/>
    <property type="match status" value="1"/>
</dbReference>
<dbReference type="GO" id="GO:0051321">
    <property type="term" value="P:meiotic cell cycle"/>
    <property type="evidence" value="ECO:0007669"/>
    <property type="project" value="UniProtKB-KW"/>
</dbReference>
<dbReference type="Proteomes" id="UP000091918">
    <property type="component" value="Unassembled WGS sequence"/>
</dbReference>